<dbReference type="SUPFAM" id="SSF56235">
    <property type="entry name" value="N-terminal nucleophile aminohydrolases (Ntn hydrolases)"/>
    <property type="match status" value="1"/>
</dbReference>
<dbReference type="GO" id="GO:0005524">
    <property type="term" value="F:ATP binding"/>
    <property type="evidence" value="ECO:0007669"/>
    <property type="project" value="UniProtKB-KW"/>
</dbReference>
<gene>
    <name evidence="11" type="ORF">MINT15_09760</name>
</gene>
<dbReference type="CDD" id="cd01991">
    <property type="entry name" value="Asn_synthase_B_C"/>
    <property type="match status" value="1"/>
</dbReference>
<name>A0A837DCJ1_9PSEU</name>
<comment type="caution">
    <text evidence="11">The sequence shown here is derived from an EMBL/GenBank/DDBJ whole genome shotgun (WGS) entry which is preliminary data.</text>
</comment>
<feature type="domain" description="Asparagine synthetase" evidence="9">
    <location>
        <begin position="395"/>
        <end position="485"/>
    </location>
</feature>
<dbReference type="PANTHER" id="PTHR43284:SF1">
    <property type="entry name" value="ASPARAGINE SYNTHETASE"/>
    <property type="match status" value="1"/>
</dbReference>
<dbReference type="Gene3D" id="3.40.50.620">
    <property type="entry name" value="HUPs"/>
    <property type="match status" value="1"/>
</dbReference>
<feature type="domain" description="Asparagine synthetase" evidence="9">
    <location>
        <begin position="222"/>
        <end position="363"/>
    </location>
</feature>
<dbReference type="InterPro" id="IPR006426">
    <property type="entry name" value="Asn_synth_AEB"/>
</dbReference>
<dbReference type="InterPro" id="IPR029055">
    <property type="entry name" value="Ntn_hydrolases_N"/>
</dbReference>
<evidence type="ECO:0000256" key="4">
    <source>
        <dbReference type="ARBA" id="ARBA00022741"/>
    </source>
</evidence>
<evidence type="ECO:0000256" key="8">
    <source>
        <dbReference type="PIRSR" id="PIRSR001589-2"/>
    </source>
</evidence>
<dbReference type="InterPro" id="IPR051786">
    <property type="entry name" value="ASN_synthetase/amidase"/>
</dbReference>
<keyword evidence="6" id="KW-0061">Asparagine biosynthesis</keyword>
<proteinExistence type="inferred from homology"/>
<evidence type="ECO:0000259" key="9">
    <source>
        <dbReference type="Pfam" id="PF00733"/>
    </source>
</evidence>
<feature type="binding site" evidence="8">
    <location>
        <position position="95"/>
    </location>
    <ligand>
        <name>L-glutamine</name>
        <dbReference type="ChEBI" id="CHEBI:58359"/>
    </ligand>
</feature>
<dbReference type="Pfam" id="PF13537">
    <property type="entry name" value="GATase_7"/>
    <property type="match status" value="1"/>
</dbReference>
<comment type="catalytic activity">
    <reaction evidence="7">
        <text>L-aspartate + L-glutamine + ATP + H2O = L-asparagine + L-glutamate + AMP + diphosphate + H(+)</text>
        <dbReference type="Rhea" id="RHEA:12228"/>
        <dbReference type="ChEBI" id="CHEBI:15377"/>
        <dbReference type="ChEBI" id="CHEBI:15378"/>
        <dbReference type="ChEBI" id="CHEBI:29985"/>
        <dbReference type="ChEBI" id="CHEBI:29991"/>
        <dbReference type="ChEBI" id="CHEBI:30616"/>
        <dbReference type="ChEBI" id="CHEBI:33019"/>
        <dbReference type="ChEBI" id="CHEBI:58048"/>
        <dbReference type="ChEBI" id="CHEBI:58359"/>
        <dbReference type="ChEBI" id="CHEBI:456215"/>
        <dbReference type="EC" id="6.3.5.4"/>
    </reaction>
</comment>
<dbReference type="InterPro" id="IPR001962">
    <property type="entry name" value="Asn_synthase"/>
</dbReference>
<dbReference type="Gene3D" id="3.60.20.10">
    <property type="entry name" value="Glutamine Phosphoribosylpyrophosphate, subunit 1, domain 1"/>
    <property type="match status" value="1"/>
</dbReference>
<dbReference type="Proteomes" id="UP000030848">
    <property type="component" value="Unassembled WGS sequence"/>
</dbReference>
<evidence type="ECO:0000259" key="10">
    <source>
        <dbReference type="Pfam" id="PF13537"/>
    </source>
</evidence>
<evidence type="ECO:0000256" key="1">
    <source>
        <dbReference type="ARBA" id="ARBA00005187"/>
    </source>
</evidence>
<dbReference type="GO" id="GO:0004066">
    <property type="term" value="F:asparagine synthase (glutamine-hydrolyzing) activity"/>
    <property type="evidence" value="ECO:0007669"/>
    <property type="project" value="UniProtKB-EC"/>
</dbReference>
<dbReference type="AlphaFoldDB" id="A0A837DCJ1"/>
<evidence type="ECO:0000256" key="7">
    <source>
        <dbReference type="ARBA" id="ARBA00048741"/>
    </source>
</evidence>
<dbReference type="PANTHER" id="PTHR43284">
    <property type="entry name" value="ASPARAGINE SYNTHETASE (GLUTAMINE-HYDROLYZING)"/>
    <property type="match status" value="1"/>
</dbReference>
<dbReference type="InterPro" id="IPR017932">
    <property type="entry name" value="GATase_2_dom"/>
</dbReference>
<organism evidence="11 12">
    <name type="scientific">Saccharomonospora viridis</name>
    <dbReference type="NCBI Taxonomy" id="1852"/>
    <lineage>
        <taxon>Bacteria</taxon>
        <taxon>Bacillati</taxon>
        <taxon>Actinomycetota</taxon>
        <taxon>Actinomycetes</taxon>
        <taxon>Pseudonocardiales</taxon>
        <taxon>Pseudonocardiaceae</taxon>
        <taxon>Saccharomonospora</taxon>
    </lineage>
</organism>
<feature type="domain" description="Glutamine amidotransferase type-2" evidence="10">
    <location>
        <begin position="65"/>
        <end position="159"/>
    </location>
</feature>
<dbReference type="PIRSF" id="PIRSF001589">
    <property type="entry name" value="Asn_synthetase_glu-h"/>
    <property type="match status" value="1"/>
</dbReference>
<evidence type="ECO:0000256" key="2">
    <source>
        <dbReference type="ARBA" id="ARBA00005752"/>
    </source>
</evidence>
<dbReference type="GO" id="GO:0005829">
    <property type="term" value="C:cytosol"/>
    <property type="evidence" value="ECO:0007669"/>
    <property type="project" value="TreeGrafter"/>
</dbReference>
<comment type="pathway">
    <text evidence="1">Amino-acid biosynthesis; L-asparagine biosynthesis; L-asparagine from L-aspartate (L-Gln route): step 1/1.</text>
</comment>
<evidence type="ECO:0000256" key="5">
    <source>
        <dbReference type="ARBA" id="ARBA00022840"/>
    </source>
</evidence>
<evidence type="ECO:0000256" key="3">
    <source>
        <dbReference type="ARBA" id="ARBA00012737"/>
    </source>
</evidence>
<dbReference type="EMBL" id="JRZE01000003">
    <property type="protein sequence ID" value="KHF44094.1"/>
    <property type="molecule type" value="Genomic_DNA"/>
</dbReference>
<keyword evidence="6" id="KW-0028">Amino-acid biosynthesis</keyword>
<protein>
    <recommendedName>
        <fullName evidence="3">asparagine synthase (glutamine-hydrolyzing)</fullName>
        <ecNumber evidence="3">6.3.5.4</ecNumber>
    </recommendedName>
</protein>
<reference evidence="11 12" key="1">
    <citation type="submission" date="2014-10" db="EMBL/GenBank/DDBJ databases">
        <title>Genome sequence of Micropolyspora internatus JCM3315.</title>
        <authorList>
            <person name="Shin S.-K."/>
            <person name="Yi H."/>
        </authorList>
    </citation>
    <scope>NUCLEOTIDE SEQUENCE [LARGE SCALE GENOMIC DNA]</scope>
    <source>
        <strain evidence="11 12">JCM 3315</strain>
    </source>
</reference>
<keyword evidence="5 8" id="KW-0067">ATP-binding</keyword>
<dbReference type="InterPro" id="IPR014729">
    <property type="entry name" value="Rossmann-like_a/b/a_fold"/>
</dbReference>
<comment type="similarity">
    <text evidence="2">Belongs to the asparagine synthetase family.</text>
</comment>
<dbReference type="EC" id="6.3.5.4" evidence="3"/>
<keyword evidence="4 8" id="KW-0547">Nucleotide-binding</keyword>
<dbReference type="Pfam" id="PF00733">
    <property type="entry name" value="Asn_synthase"/>
    <property type="match status" value="2"/>
</dbReference>
<evidence type="ECO:0000313" key="11">
    <source>
        <dbReference type="EMBL" id="KHF44094.1"/>
    </source>
</evidence>
<evidence type="ECO:0000256" key="6">
    <source>
        <dbReference type="ARBA" id="ARBA00022888"/>
    </source>
</evidence>
<evidence type="ECO:0000313" key="12">
    <source>
        <dbReference type="Proteomes" id="UP000030848"/>
    </source>
</evidence>
<dbReference type="GO" id="GO:0006529">
    <property type="term" value="P:asparagine biosynthetic process"/>
    <property type="evidence" value="ECO:0007669"/>
    <property type="project" value="UniProtKB-KW"/>
</dbReference>
<sequence length="512" mass="54434">MGSSPIIGFSIHLGTVAPTDTGSIPPWVSTGHAIPVLVEPKTSGEPYWSGWALAGDSRATAVASHDGVTVLLAGELYHRAELGSVVGETADGLSDAELLLACWLRYGPSGLRLCNGRFAAVVAENDSVVVATDHAGTIPLYLRTRPDGVDVATEAKVLAEGAGDSFPAPGTEPAPGLTGVRRVQAGTAVTLVPGSTVAEAARTWRPPHHRLIVSPDEAVNRVADVLDKAVRTRLGGPHDPVTAVLSGGIDSSSVVALASGGGRPVRTISLGTDIGDEFAAARVVAEHLGTRHHEFRCSSEELVRQLPWAVAAAEIVDAEVLEYLLPLVVLYRMVPNEGTRIVTGYGADIPLGGMHRTTERLHSLDEVIAFDMGTFDGLNELSPVLGSMAGHWTTHPFWDRDVLDLLTALEPGLKRRDGRDKWVLREAMRELLPTATVTRPKLGIHEGSGTSSAWSQLLRRVGVAESDLASVKTAMAAVFHRRTVREQEPPGEVSFDDVLDEVMSEQNLAVTR</sequence>
<accession>A0A837DCJ1</accession>
<dbReference type="SUPFAM" id="SSF52402">
    <property type="entry name" value="Adenine nucleotide alpha hydrolases-like"/>
    <property type="match status" value="1"/>
</dbReference>